<keyword evidence="3" id="KW-0285">Flavoprotein</keyword>
<keyword evidence="5" id="KW-0560">Oxidoreductase</keyword>
<evidence type="ECO:0000313" key="8">
    <source>
        <dbReference type="Proteomes" id="UP001144204"/>
    </source>
</evidence>
<comment type="caution">
    <text evidence="7">The sequence shown here is derived from an EMBL/GenBank/DDBJ whole genome shotgun (WGS) entry which is preliminary data.</text>
</comment>
<gene>
    <name evidence="7" type="ORF">WR164_00400</name>
</gene>
<keyword evidence="4" id="KW-0274">FAD</keyword>
<dbReference type="Gene3D" id="3.50.50.100">
    <property type="match status" value="1"/>
</dbReference>
<reference evidence="7" key="1">
    <citation type="submission" date="2022-07" db="EMBL/GenBank/DDBJ databases">
        <authorList>
            <person name="Kouya T."/>
            <person name="Ishiyama Y."/>
        </authorList>
    </citation>
    <scope>NUCLEOTIDE SEQUENCE</scope>
    <source>
        <strain evidence="7">WR16-4</strain>
    </source>
</reference>
<dbReference type="SUPFAM" id="SSF51905">
    <property type="entry name" value="FAD/NAD(P)-binding domain"/>
    <property type="match status" value="2"/>
</dbReference>
<comment type="cofactor">
    <cofactor evidence="1">
        <name>FAD</name>
        <dbReference type="ChEBI" id="CHEBI:57692"/>
    </cofactor>
</comment>
<dbReference type="InterPro" id="IPR051169">
    <property type="entry name" value="NADH-Q_oxidoreductase"/>
</dbReference>
<evidence type="ECO:0000256" key="3">
    <source>
        <dbReference type="ARBA" id="ARBA00022630"/>
    </source>
</evidence>
<evidence type="ECO:0000256" key="1">
    <source>
        <dbReference type="ARBA" id="ARBA00001974"/>
    </source>
</evidence>
<evidence type="ECO:0000256" key="2">
    <source>
        <dbReference type="ARBA" id="ARBA00005272"/>
    </source>
</evidence>
<dbReference type="RefSeq" id="WP_286135522.1">
    <property type="nucleotide sequence ID" value="NZ_BRPL01000002.1"/>
</dbReference>
<dbReference type="InterPro" id="IPR023753">
    <property type="entry name" value="FAD/NAD-binding_dom"/>
</dbReference>
<evidence type="ECO:0000256" key="5">
    <source>
        <dbReference type="ARBA" id="ARBA00023002"/>
    </source>
</evidence>
<feature type="domain" description="FAD/NAD(P)-binding" evidence="6">
    <location>
        <begin position="3"/>
        <end position="299"/>
    </location>
</feature>
<evidence type="ECO:0000256" key="4">
    <source>
        <dbReference type="ARBA" id="ARBA00022827"/>
    </source>
</evidence>
<name>A0A9W6AZ42_9LACO</name>
<protein>
    <submittedName>
        <fullName evidence="7">NADH dehydrogenase</fullName>
    </submittedName>
</protein>
<evidence type="ECO:0000259" key="6">
    <source>
        <dbReference type="Pfam" id="PF07992"/>
    </source>
</evidence>
<dbReference type="GO" id="GO:0019646">
    <property type="term" value="P:aerobic electron transport chain"/>
    <property type="evidence" value="ECO:0007669"/>
    <property type="project" value="TreeGrafter"/>
</dbReference>
<dbReference type="PRINTS" id="PR00368">
    <property type="entry name" value="FADPNR"/>
</dbReference>
<proteinExistence type="inferred from homology"/>
<dbReference type="PANTHER" id="PTHR42913:SF3">
    <property type="entry name" value="64 KDA MITOCHONDRIAL NADH DEHYDROGENASE (EUROFUNG)"/>
    <property type="match status" value="1"/>
</dbReference>
<sequence>MNQILILGGGFAGLRACKLLAKNKLNLNVTLINQNTYHYNSTALHTVAAGTNLPANVEMNIQDLISPKINFIQDQVTDIDHQKQVVILKNHSAMKYDYLFNALGFEPETFGTPGVEENALQIANVNTCVNDYNIIRNRLQKYADDKDPKYISMAVIGGGFTSIELLGELTYQIPRWAQKYHFNPKDFKLYCIAPSFLPMFDSKLDRYAKNFLVKHGVQFITGGLAKRVSNDGVYYGDDNKFIQAKTVFWGAGVQGNHLIKDTGYDQHRNRVAVNNQMIPKAFPNEYLIGDVSAVLNPANQRMYPTTGQISTREADIAVDNFIARLNHKKGTPFTYQSLGTACSLGPKTGIAEVNMFHHTFKFKGWMVPFMKHFINQRTAFEISGLKAALQE</sequence>
<reference evidence="7" key="2">
    <citation type="journal article" date="2023" name="PLoS ONE">
        <title>Philodulcilactobacillus myokoensis gen. nov., sp. nov., a fructophilic, acidophilic, and agar-phobic lactic acid bacterium isolated from fermented vegetable extracts.</title>
        <authorList>
            <person name="Kouya T."/>
            <person name="Ishiyama Y."/>
            <person name="Ohashi S."/>
            <person name="Kumakubo R."/>
            <person name="Yamazaki T."/>
            <person name="Otaki T."/>
        </authorList>
    </citation>
    <scope>NUCLEOTIDE SEQUENCE</scope>
    <source>
        <strain evidence="7">WR16-4</strain>
    </source>
</reference>
<dbReference type="AlphaFoldDB" id="A0A9W6AZ42"/>
<evidence type="ECO:0000313" key="7">
    <source>
        <dbReference type="EMBL" id="GLB46061.1"/>
    </source>
</evidence>
<dbReference type="InterPro" id="IPR036188">
    <property type="entry name" value="FAD/NAD-bd_sf"/>
</dbReference>
<keyword evidence="8" id="KW-1185">Reference proteome</keyword>
<organism evidence="7 8">
    <name type="scientific">Philodulcilactobacillus myokoensis</name>
    <dbReference type="NCBI Taxonomy" id="2929573"/>
    <lineage>
        <taxon>Bacteria</taxon>
        <taxon>Bacillati</taxon>
        <taxon>Bacillota</taxon>
        <taxon>Bacilli</taxon>
        <taxon>Lactobacillales</taxon>
        <taxon>Lactobacillaceae</taxon>
        <taxon>Philodulcilactobacillus</taxon>
    </lineage>
</organism>
<comment type="similarity">
    <text evidence="2">Belongs to the NADH dehydrogenase family.</text>
</comment>
<accession>A0A9W6AZ42</accession>
<dbReference type="EMBL" id="BRPL01000002">
    <property type="protein sequence ID" value="GLB46061.1"/>
    <property type="molecule type" value="Genomic_DNA"/>
</dbReference>
<dbReference type="Proteomes" id="UP001144204">
    <property type="component" value="Unassembled WGS sequence"/>
</dbReference>
<dbReference type="Pfam" id="PF07992">
    <property type="entry name" value="Pyr_redox_2"/>
    <property type="match status" value="1"/>
</dbReference>
<dbReference type="PANTHER" id="PTHR42913">
    <property type="entry name" value="APOPTOSIS-INDUCING FACTOR 1"/>
    <property type="match status" value="1"/>
</dbReference>
<dbReference type="GO" id="GO:0003955">
    <property type="term" value="F:NAD(P)H dehydrogenase (quinone) activity"/>
    <property type="evidence" value="ECO:0007669"/>
    <property type="project" value="TreeGrafter"/>
</dbReference>